<protein>
    <submittedName>
        <fullName evidence="1">Uncharacterized protein</fullName>
    </submittedName>
</protein>
<gene>
    <name evidence="1" type="ORF">CK203_049128</name>
</gene>
<dbReference type="SUPFAM" id="SSF56219">
    <property type="entry name" value="DNase I-like"/>
    <property type="match status" value="1"/>
</dbReference>
<organism evidence="1 2">
    <name type="scientific">Vitis vinifera</name>
    <name type="common">Grape</name>
    <dbReference type="NCBI Taxonomy" id="29760"/>
    <lineage>
        <taxon>Eukaryota</taxon>
        <taxon>Viridiplantae</taxon>
        <taxon>Streptophyta</taxon>
        <taxon>Embryophyta</taxon>
        <taxon>Tracheophyta</taxon>
        <taxon>Spermatophyta</taxon>
        <taxon>Magnoliopsida</taxon>
        <taxon>eudicotyledons</taxon>
        <taxon>Gunneridae</taxon>
        <taxon>Pentapetalae</taxon>
        <taxon>rosids</taxon>
        <taxon>Vitales</taxon>
        <taxon>Vitaceae</taxon>
        <taxon>Viteae</taxon>
        <taxon>Vitis</taxon>
    </lineage>
</organism>
<reference evidence="1 2" key="1">
    <citation type="journal article" date="2018" name="PLoS Genet.">
        <title>Population sequencing reveals clonal diversity and ancestral inbreeding in the grapevine cultivar Chardonnay.</title>
        <authorList>
            <person name="Roach M.J."/>
            <person name="Johnson D.L."/>
            <person name="Bohlmann J."/>
            <person name="van Vuuren H.J."/>
            <person name="Jones S.J."/>
            <person name="Pretorius I.S."/>
            <person name="Schmidt S.A."/>
            <person name="Borneman A.R."/>
        </authorList>
    </citation>
    <scope>NUCLEOTIDE SEQUENCE [LARGE SCALE GENOMIC DNA]</scope>
    <source>
        <strain evidence="2">cv. Chardonnay</strain>
        <tissue evidence="1">Leaf</tissue>
    </source>
</reference>
<dbReference type="Proteomes" id="UP000288805">
    <property type="component" value="Unassembled WGS sequence"/>
</dbReference>
<accession>A0A438GV42</accession>
<dbReference type="AlphaFoldDB" id="A0A438GV42"/>
<proteinExistence type="predicted"/>
<dbReference type="EMBL" id="QGNW01000335">
    <property type="protein sequence ID" value="RVW76075.1"/>
    <property type="molecule type" value="Genomic_DNA"/>
</dbReference>
<comment type="caution">
    <text evidence="1">The sequence shown here is derived from an EMBL/GenBank/DDBJ whole genome shotgun (WGS) entry which is preliminary data.</text>
</comment>
<evidence type="ECO:0000313" key="2">
    <source>
        <dbReference type="Proteomes" id="UP000288805"/>
    </source>
</evidence>
<evidence type="ECO:0000313" key="1">
    <source>
        <dbReference type="EMBL" id="RVW76075.1"/>
    </source>
</evidence>
<sequence length="186" mass="21859">MTLTMRRFWEIIDEFQLRDLPLTGGCFTWFGGLNNSSSSRLDRFLVSEDWESFFNGLCQSLPPSPLLIMHLFYWMEEESESHLSLQAKGTEAGSQSTLKIPRPKEGLWRILANGQAWKRFPRGKSREVWLRKGDKSSRFFHKMANAQRRRNFLSTVKVNGRRLTNEDEIREEVVNTFHRILSETED</sequence>
<dbReference type="InterPro" id="IPR036691">
    <property type="entry name" value="Endo/exonu/phosph_ase_sf"/>
</dbReference>
<name>A0A438GV42_VITVI</name>